<dbReference type="PANTHER" id="PTHR43441:SF10">
    <property type="entry name" value="ACETYLTRANSFERASE"/>
    <property type="match status" value="1"/>
</dbReference>
<dbReference type="Proteomes" id="UP001611075">
    <property type="component" value="Unassembled WGS sequence"/>
</dbReference>
<dbReference type="InterPro" id="IPR000182">
    <property type="entry name" value="GNAT_dom"/>
</dbReference>
<name>A0ABW7SN05_9ACTN</name>
<dbReference type="Gene3D" id="3.40.630.30">
    <property type="match status" value="1"/>
</dbReference>
<proteinExistence type="predicted"/>
<dbReference type="SUPFAM" id="SSF55729">
    <property type="entry name" value="Acyl-CoA N-acyltransferases (Nat)"/>
    <property type="match status" value="1"/>
</dbReference>
<dbReference type="InterPro" id="IPR016181">
    <property type="entry name" value="Acyl_CoA_acyltransferase"/>
</dbReference>
<accession>A0ABW7SN05</accession>
<keyword evidence="3" id="KW-1185">Reference proteome</keyword>
<gene>
    <name evidence="2" type="ORF">ACH4OY_16710</name>
</gene>
<evidence type="ECO:0000313" key="2">
    <source>
        <dbReference type="EMBL" id="MFI0794306.1"/>
    </source>
</evidence>
<dbReference type="PROSITE" id="PS51186">
    <property type="entry name" value="GNAT"/>
    <property type="match status" value="1"/>
</dbReference>
<dbReference type="InterPro" id="IPR051908">
    <property type="entry name" value="Ribosomal_N-acetyltransferase"/>
</dbReference>
<dbReference type="EMBL" id="JBIRPU010000010">
    <property type="protein sequence ID" value="MFI0794306.1"/>
    <property type="molecule type" value="Genomic_DNA"/>
</dbReference>
<keyword evidence="2" id="KW-0012">Acyltransferase</keyword>
<evidence type="ECO:0000259" key="1">
    <source>
        <dbReference type="PROSITE" id="PS51186"/>
    </source>
</evidence>
<dbReference type="RefSeq" id="WP_396680494.1">
    <property type="nucleotide sequence ID" value="NZ_JBIRPU010000010.1"/>
</dbReference>
<protein>
    <submittedName>
        <fullName evidence="2">GNAT family N-acetyltransferase</fullName>
        <ecNumber evidence="2">2.3.-.-</ecNumber>
    </submittedName>
</protein>
<dbReference type="EC" id="2.3.-.-" evidence="2"/>
<sequence>MFPPVKIVSGALEIREFGSQDAVQVAAFVAAGDRTALPPGSPGAVADVDGWLAETVHQRRLDGGGVHLAIAEGASGEIVGSIGLRNIDWEAGRSEIGYGVQASRRGRGYATEAARAVGRWALTDGGMRRVQLHARFDNVASLRVAEKAGYQREGTLRMADWDGEEAYDLAVFSMITTDLETVEIPRVSMVSRETTV</sequence>
<feature type="domain" description="N-acetyltransferase" evidence="1">
    <location>
        <begin position="12"/>
        <end position="170"/>
    </location>
</feature>
<dbReference type="GO" id="GO:0016746">
    <property type="term" value="F:acyltransferase activity"/>
    <property type="evidence" value="ECO:0007669"/>
    <property type="project" value="UniProtKB-KW"/>
</dbReference>
<keyword evidence="2" id="KW-0808">Transferase</keyword>
<reference evidence="2 3" key="1">
    <citation type="submission" date="2024-10" db="EMBL/GenBank/DDBJ databases">
        <title>The Natural Products Discovery Center: Release of the First 8490 Sequenced Strains for Exploring Actinobacteria Biosynthetic Diversity.</title>
        <authorList>
            <person name="Kalkreuter E."/>
            <person name="Kautsar S.A."/>
            <person name="Yang D."/>
            <person name="Bader C.D."/>
            <person name="Teijaro C.N."/>
            <person name="Fluegel L."/>
            <person name="Davis C.M."/>
            <person name="Simpson J.R."/>
            <person name="Lauterbach L."/>
            <person name="Steele A.D."/>
            <person name="Gui C."/>
            <person name="Meng S."/>
            <person name="Li G."/>
            <person name="Viehrig K."/>
            <person name="Ye F."/>
            <person name="Su P."/>
            <person name="Kiefer A.F."/>
            <person name="Nichols A."/>
            <person name="Cepeda A.J."/>
            <person name="Yan W."/>
            <person name="Fan B."/>
            <person name="Jiang Y."/>
            <person name="Adhikari A."/>
            <person name="Zheng C.-J."/>
            <person name="Schuster L."/>
            <person name="Cowan T.M."/>
            <person name="Smanski M.J."/>
            <person name="Chevrette M.G."/>
            <person name="De Carvalho L.P.S."/>
            <person name="Shen B."/>
        </authorList>
    </citation>
    <scope>NUCLEOTIDE SEQUENCE [LARGE SCALE GENOMIC DNA]</scope>
    <source>
        <strain evidence="2 3">NPDC021253</strain>
    </source>
</reference>
<evidence type="ECO:0000313" key="3">
    <source>
        <dbReference type="Proteomes" id="UP001611075"/>
    </source>
</evidence>
<comment type="caution">
    <text evidence="2">The sequence shown here is derived from an EMBL/GenBank/DDBJ whole genome shotgun (WGS) entry which is preliminary data.</text>
</comment>
<dbReference type="PANTHER" id="PTHR43441">
    <property type="entry name" value="RIBOSOMAL-PROTEIN-SERINE ACETYLTRANSFERASE"/>
    <property type="match status" value="1"/>
</dbReference>
<dbReference type="Pfam" id="PF13302">
    <property type="entry name" value="Acetyltransf_3"/>
    <property type="match status" value="1"/>
</dbReference>
<dbReference type="CDD" id="cd04301">
    <property type="entry name" value="NAT_SF"/>
    <property type="match status" value="1"/>
</dbReference>
<organism evidence="2 3">
    <name type="scientific">Micromonospora rubida</name>
    <dbReference type="NCBI Taxonomy" id="2697657"/>
    <lineage>
        <taxon>Bacteria</taxon>
        <taxon>Bacillati</taxon>
        <taxon>Actinomycetota</taxon>
        <taxon>Actinomycetes</taxon>
        <taxon>Micromonosporales</taxon>
        <taxon>Micromonosporaceae</taxon>
        <taxon>Micromonospora</taxon>
    </lineage>
</organism>